<sequence>MFFFSLYSHLCVAICFVCSLHGEDYIEKKIINGRKTSLKKYPFAVSIMTTSKPHICGGSIITKTLVTSACHCFRSNVSGSVNEVPPIFLHVRAGIVNLKYSAKSEQLRYVDKIYIHPKCVITDKSLYYDIALLRISPSFIFNDYVKPISLPFSLTKTEHGQVNLTYYTEIRLYCYVAGWGKNNHENVSNDLMEVAIPLMPFKTCSDTISAVSKGNFTVSDPTSQICASVVEGKDACTGDSGSGLKCGKYLLGMVSWGVGCANVSYPAVFAKIDCAKAFFREVFLSKGNFLNGSSMWVFLIAISLSST</sequence>
<feature type="chain" id="PRO_5035155797" description="Peptidase S1 domain-containing protein" evidence="3">
    <location>
        <begin position="23"/>
        <end position="307"/>
    </location>
</feature>
<dbReference type="Proteomes" id="UP000494040">
    <property type="component" value="Unassembled WGS sequence"/>
</dbReference>
<evidence type="ECO:0000256" key="1">
    <source>
        <dbReference type="ARBA" id="ARBA00023157"/>
    </source>
</evidence>
<name>A0A8I6RZN3_CIMLE</name>
<dbReference type="GO" id="GO:0004252">
    <property type="term" value="F:serine-type endopeptidase activity"/>
    <property type="evidence" value="ECO:0007669"/>
    <property type="project" value="InterPro"/>
</dbReference>
<dbReference type="InterPro" id="IPR001314">
    <property type="entry name" value="Peptidase_S1A"/>
</dbReference>
<dbReference type="PROSITE" id="PS50240">
    <property type="entry name" value="TRYPSIN_DOM"/>
    <property type="match status" value="1"/>
</dbReference>
<accession>A0A8I6RZN3</accession>
<organism evidence="5 6">
    <name type="scientific">Cimex lectularius</name>
    <name type="common">Bed bug</name>
    <name type="synonym">Acanthia lectularia</name>
    <dbReference type="NCBI Taxonomy" id="79782"/>
    <lineage>
        <taxon>Eukaryota</taxon>
        <taxon>Metazoa</taxon>
        <taxon>Ecdysozoa</taxon>
        <taxon>Arthropoda</taxon>
        <taxon>Hexapoda</taxon>
        <taxon>Insecta</taxon>
        <taxon>Pterygota</taxon>
        <taxon>Neoptera</taxon>
        <taxon>Paraneoptera</taxon>
        <taxon>Hemiptera</taxon>
        <taxon>Heteroptera</taxon>
        <taxon>Panheteroptera</taxon>
        <taxon>Cimicomorpha</taxon>
        <taxon>Cimicidae</taxon>
        <taxon>Cimex</taxon>
    </lineage>
</organism>
<evidence type="ECO:0000313" key="6">
    <source>
        <dbReference type="Proteomes" id="UP000494040"/>
    </source>
</evidence>
<dbReference type="FunFam" id="2.40.10.10:FF:000068">
    <property type="entry name" value="transmembrane protease serine 2"/>
    <property type="match status" value="1"/>
</dbReference>
<dbReference type="CDD" id="cd00190">
    <property type="entry name" value="Tryp_SPc"/>
    <property type="match status" value="1"/>
</dbReference>
<dbReference type="Pfam" id="PF00089">
    <property type="entry name" value="Trypsin"/>
    <property type="match status" value="1"/>
</dbReference>
<dbReference type="InterPro" id="IPR051487">
    <property type="entry name" value="Ser/Thr_Proteases_Immune/Dev"/>
</dbReference>
<dbReference type="InterPro" id="IPR001254">
    <property type="entry name" value="Trypsin_dom"/>
</dbReference>
<dbReference type="PRINTS" id="PR00722">
    <property type="entry name" value="CHYMOTRYPSIN"/>
</dbReference>
<dbReference type="SUPFAM" id="SSF50494">
    <property type="entry name" value="Trypsin-like serine proteases"/>
    <property type="match status" value="1"/>
</dbReference>
<dbReference type="OMA" id="FAKIDCA"/>
<dbReference type="InterPro" id="IPR009003">
    <property type="entry name" value="Peptidase_S1_PA"/>
</dbReference>
<protein>
    <recommendedName>
        <fullName evidence="4">Peptidase S1 domain-containing protein</fullName>
    </recommendedName>
</protein>
<evidence type="ECO:0000256" key="2">
    <source>
        <dbReference type="ARBA" id="ARBA00024195"/>
    </source>
</evidence>
<comment type="similarity">
    <text evidence="2">Belongs to the peptidase S1 family. CLIP subfamily.</text>
</comment>
<dbReference type="InterPro" id="IPR043504">
    <property type="entry name" value="Peptidase_S1_PA_chymotrypsin"/>
</dbReference>
<evidence type="ECO:0000259" key="4">
    <source>
        <dbReference type="PROSITE" id="PS50240"/>
    </source>
</evidence>
<feature type="domain" description="Peptidase S1" evidence="4">
    <location>
        <begin position="30"/>
        <end position="297"/>
    </location>
</feature>
<dbReference type="SMART" id="SM00020">
    <property type="entry name" value="Tryp_SPc"/>
    <property type="match status" value="1"/>
</dbReference>
<feature type="signal peptide" evidence="3">
    <location>
        <begin position="1"/>
        <end position="22"/>
    </location>
</feature>
<keyword evidence="1" id="KW-1015">Disulfide bond</keyword>
<dbReference type="EnsemblMetazoa" id="XM_014398276.2">
    <property type="protein sequence ID" value="XP_014253762.1"/>
    <property type="gene ID" value="LOC106669031"/>
</dbReference>
<dbReference type="GO" id="GO:0006508">
    <property type="term" value="P:proteolysis"/>
    <property type="evidence" value="ECO:0007669"/>
    <property type="project" value="InterPro"/>
</dbReference>
<dbReference type="KEGG" id="clec:106669031"/>
<gene>
    <name evidence="5" type="primary">106669031</name>
</gene>
<evidence type="ECO:0000256" key="3">
    <source>
        <dbReference type="SAM" id="SignalP"/>
    </source>
</evidence>
<dbReference type="PANTHER" id="PTHR24256">
    <property type="entry name" value="TRYPTASE-RELATED"/>
    <property type="match status" value="1"/>
</dbReference>
<dbReference type="OrthoDB" id="10061449at2759"/>
<keyword evidence="6" id="KW-1185">Reference proteome</keyword>
<evidence type="ECO:0000313" key="5">
    <source>
        <dbReference type="EnsemblMetazoa" id="XP_014253762.1"/>
    </source>
</evidence>
<dbReference type="Gene3D" id="2.40.10.10">
    <property type="entry name" value="Trypsin-like serine proteases"/>
    <property type="match status" value="1"/>
</dbReference>
<reference evidence="5" key="1">
    <citation type="submission" date="2022-01" db="UniProtKB">
        <authorList>
            <consortium name="EnsemblMetazoa"/>
        </authorList>
    </citation>
    <scope>IDENTIFICATION</scope>
</reference>
<dbReference type="AlphaFoldDB" id="A0A8I6RZN3"/>
<keyword evidence="3" id="KW-0732">Signal</keyword>
<proteinExistence type="inferred from homology"/>